<gene>
    <name evidence="3" type="ORF">ROA7450_01777</name>
</gene>
<dbReference type="PANTHER" id="PTHR48090">
    <property type="entry name" value="UNDECAPRENYL-PHOSPHATE 4-DEOXY-4-FORMAMIDO-L-ARABINOSE TRANSFERASE-RELATED"/>
    <property type="match status" value="1"/>
</dbReference>
<evidence type="ECO:0000256" key="1">
    <source>
        <dbReference type="SAM" id="Phobius"/>
    </source>
</evidence>
<keyword evidence="1" id="KW-0472">Membrane</keyword>
<dbReference type="Proteomes" id="UP000193061">
    <property type="component" value="Unassembled WGS sequence"/>
</dbReference>
<organism evidence="3 4">
    <name type="scientific">Roseovarius albus</name>
    <dbReference type="NCBI Taxonomy" id="1247867"/>
    <lineage>
        <taxon>Bacteria</taxon>
        <taxon>Pseudomonadati</taxon>
        <taxon>Pseudomonadota</taxon>
        <taxon>Alphaproteobacteria</taxon>
        <taxon>Rhodobacterales</taxon>
        <taxon>Roseobacteraceae</taxon>
        <taxon>Roseovarius</taxon>
    </lineage>
</organism>
<dbReference type="Gene3D" id="3.90.550.10">
    <property type="entry name" value="Spore Coat Polysaccharide Biosynthesis Protein SpsA, Chain A"/>
    <property type="match status" value="1"/>
</dbReference>
<dbReference type="SUPFAM" id="SSF53448">
    <property type="entry name" value="Nucleotide-diphospho-sugar transferases"/>
    <property type="match status" value="1"/>
</dbReference>
<dbReference type="PANTHER" id="PTHR48090:SF7">
    <property type="entry name" value="RFBJ PROTEIN"/>
    <property type="match status" value="1"/>
</dbReference>
<dbReference type="Pfam" id="PF00535">
    <property type="entry name" value="Glycos_transf_2"/>
    <property type="match status" value="1"/>
</dbReference>
<dbReference type="EC" id="2.4.1.54" evidence="3"/>
<feature type="domain" description="Glycosyltransferase 2-like" evidence="2">
    <location>
        <begin position="9"/>
        <end position="158"/>
    </location>
</feature>
<protein>
    <submittedName>
        <fullName evidence="3">Undecaprenyl-phosphate mannosyltransferase</fullName>
        <ecNumber evidence="3">2.4.1.54</ecNumber>
    </submittedName>
</protein>
<keyword evidence="1" id="KW-0812">Transmembrane</keyword>
<dbReference type="RefSeq" id="WP_085805307.1">
    <property type="nucleotide sequence ID" value="NZ_FWFX01000004.1"/>
</dbReference>
<dbReference type="EMBL" id="FWFX01000004">
    <property type="protein sequence ID" value="SLN37134.1"/>
    <property type="molecule type" value="Genomic_DNA"/>
</dbReference>
<evidence type="ECO:0000313" key="3">
    <source>
        <dbReference type="EMBL" id="SLN37134.1"/>
    </source>
</evidence>
<keyword evidence="1" id="KW-1133">Transmembrane helix</keyword>
<dbReference type="InterPro" id="IPR029044">
    <property type="entry name" value="Nucleotide-diphossugar_trans"/>
</dbReference>
<dbReference type="InterPro" id="IPR050256">
    <property type="entry name" value="Glycosyltransferase_2"/>
</dbReference>
<dbReference type="AlphaFoldDB" id="A0A1X6Z0X9"/>
<keyword evidence="4" id="KW-1185">Reference proteome</keyword>
<dbReference type="CDD" id="cd04179">
    <property type="entry name" value="DPM_DPG-synthase_like"/>
    <property type="match status" value="1"/>
</dbReference>
<evidence type="ECO:0000259" key="2">
    <source>
        <dbReference type="Pfam" id="PF00535"/>
    </source>
</evidence>
<accession>A0A1X6Z0X9</accession>
<feature type="transmembrane region" description="Helical" evidence="1">
    <location>
        <begin position="211"/>
        <end position="228"/>
    </location>
</feature>
<keyword evidence="3" id="KW-0808">Transferase</keyword>
<proteinExistence type="predicted"/>
<dbReference type="InterPro" id="IPR001173">
    <property type="entry name" value="Glyco_trans_2-like"/>
</dbReference>
<name>A0A1X6Z0X9_9RHOB</name>
<keyword evidence="3" id="KW-0328">Glycosyltransferase</keyword>
<dbReference type="GO" id="GO:0047267">
    <property type="term" value="F:undecaprenyl-phosphate mannosyltransferase activity"/>
    <property type="evidence" value="ECO:0007669"/>
    <property type="project" value="UniProtKB-EC"/>
</dbReference>
<evidence type="ECO:0000313" key="4">
    <source>
        <dbReference type="Proteomes" id="UP000193061"/>
    </source>
</evidence>
<dbReference type="OrthoDB" id="9807795at2"/>
<reference evidence="3 4" key="1">
    <citation type="submission" date="2017-03" db="EMBL/GenBank/DDBJ databases">
        <authorList>
            <person name="Afonso C.L."/>
            <person name="Miller P.J."/>
            <person name="Scott M.A."/>
            <person name="Spackman E."/>
            <person name="Goraichik I."/>
            <person name="Dimitrov K.M."/>
            <person name="Suarez D.L."/>
            <person name="Swayne D.E."/>
        </authorList>
    </citation>
    <scope>NUCLEOTIDE SEQUENCE [LARGE SCALE GENOMIC DNA]</scope>
    <source>
        <strain evidence="3 4">CECT 7450</strain>
    </source>
</reference>
<sequence length="247" mass="27337">MFNDFKIAVIIPVLNEEQGIAKVLSDIPRWVDQIIVADNGSSDQTVNVARQHKAEIAFAPQRGYGAACLAGIEILKPCDIVVFVDGDYSDYPDQMERLVRPIAEQQAQLVIGSRALGHCASGAMTLPQRVGNKLACSMIRRFWGQTYSDLGPFRAITRDTLSKIDMQDRAFGWTVEMQLKAILHQLKVIEVPVDYRARLTGRSKVSGTVKGVILAGTTIIGTILMTALRDRKHERKACPITKTPGRF</sequence>